<dbReference type="RefSeq" id="WP_188255848.1">
    <property type="nucleotide sequence ID" value="NZ_JABVCF010000008.1"/>
</dbReference>
<dbReference type="Proteomes" id="UP000680348">
    <property type="component" value="Unassembled WGS sequence"/>
</dbReference>
<evidence type="ECO:0000313" key="2">
    <source>
        <dbReference type="Proteomes" id="UP000680348"/>
    </source>
</evidence>
<evidence type="ECO:0000313" key="1">
    <source>
        <dbReference type="EMBL" id="MBS3650041.1"/>
    </source>
</evidence>
<name>A0A942DYN4_9HYPH</name>
<reference evidence="1" key="1">
    <citation type="submission" date="2021-04" db="EMBL/GenBank/DDBJ databases">
        <title>Pseudaminobacter soli sp. nov., isolated from paddy soil contaminated by heavy metals.</title>
        <authorList>
            <person name="Zhang K."/>
        </authorList>
    </citation>
    <scope>NUCLEOTIDE SEQUENCE</scope>
    <source>
        <strain evidence="1">19-2017</strain>
    </source>
</reference>
<dbReference type="EMBL" id="JAGWCR010000008">
    <property type="protein sequence ID" value="MBS3650041.1"/>
    <property type="molecule type" value="Genomic_DNA"/>
</dbReference>
<organism evidence="1 2">
    <name type="scientific">Pseudaminobacter soli</name>
    <name type="common">ex Zhang et al. 2022</name>
    <dbReference type="NCBI Taxonomy" id="2831468"/>
    <lineage>
        <taxon>Bacteria</taxon>
        <taxon>Pseudomonadati</taxon>
        <taxon>Pseudomonadota</taxon>
        <taxon>Alphaproteobacteria</taxon>
        <taxon>Hyphomicrobiales</taxon>
        <taxon>Phyllobacteriaceae</taxon>
        <taxon>Pseudaminobacter</taxon>
    </lineage>
</organism>
<gene>
    <name evidence="1" type="ORF">KEU06_15625</name>
</gene>
<protein>
    <submittedName>
        <fullName evidence="1">Uncharacterized protein</fullName>
    </submittedName>
</protein>
<proteinExistence type="predicted"/>
<sequence length="144" mass="16438">MIDLFDDPAVAGAISWREGSALEGEPLELLLNGINGTYLRSILLNAEKRTHRVDAAVAYATENDLLFDWCWDQKLPLRFWGRFDESVPVAIPVLKKFLDKRSGRYVCKLVRNFHPKVIWWRGYGAYIGSAKAMSMVRRLPGIAR</sequence>
<accession>A0A942DYN4</accession>
<keyword evidence="2" id="KW-1185">Reference proteome</keyword>
<dbReference type="AlphaFoldDB" id="A0A942DYN4"/>
<comment type="caution">
    <text evidence="1">The sequence shown here is derived from an EMBL/GenBank/DDBJ whole genome shotgun (WGS) entry which is preliminary data.</text>
</comment>